<gene>
    <name evidence="3" type="ORF">A3G06_01540</name>
</gene>
<dbReference type="STRING" id="1801797.A3G06_01540"/>
<comment type="caution">
    <text evidence="3">The sequence shown here is derived from an EMBL/GenBank/DDBJ whole genome shotgun (WGS) entry which is preliminary data.</text>
</comment>
<reference evidence="3 4" key="1">
    <citation type="journal article" date="2016" name="Nat. Commun.">
        <title>Thousands of microbial genomes shed light on interconnected biogeochemical processes in an aquifer system.</title>
        <authorList>
            <person name="Anantharaman K."/>
            <person name="Brown C.T."/>
            <person name="Hug L.A."/>
            <person name="Sharon I."/>
            <person name="Castelle C.J."/>
            <person name="Probst A.J."/>
            <person name="Thomas B.C."/>
            <person name="Singh A."/>
            <person name="Wilkins M.J."/>
            <person name="Karaoz U."/>
            <person name="Brodie E.L."/>
            <person name="Williams K.H."/>
            <person name="Hubbard S.S."/>
            <person name="Banfield J.F."/>
        </authorList>
    </citation>
    <scope>NUCLEOTIDE SEQUENCE [LARGE SCALE GENOMIC DNA]</scope>
</reference>
<evidence type="ECO:0008006" key="5">
    <source>
        <dbReference type="Google" id="ProtNLM"/>
    </source>
</evidence>
<keyword evidence="1" id="KW-1133">Transmembrane helix</keyword>
<keyword evidence="1" id="KW-0812">Transmembrane</keyword>
<keyword evidence="2" id="KW-0732">Signal</keyword>
<evidence type="ECO:0000256" key="1">
    <source>
        <dbReference type="SAM" id="Phobius"/>
    </source>
</evidence>
<proteinExistence type="predicted"/>
<dbReference type="InterPro" id="IPR043993">
    <property type="entry name" value="T4SS_pilin"/>
</dbReference>
<feature type="chain" id="PRO_5009527528" description="DUF4190 domain-containing protein" evidence="2">
    <location>
        <begin position="23"/>
        <end position="129"/>
    </location>
</feature>
<sequence length="129" mass="13696">MKNKLIVLSGILLSSAPVVALAQTTGGTPVSCSAYVGQSNLNAFLCKIGELLNAVIPILIALGVVFFIWGVISYVIGSDEEAKKKGRDRMIYGIIGLVVIVGLWGLVRLVTNTFGLDNKTNITLPTVSY</sequence>
<dbReference type="AlphaFoldDB" id="A0A1F6YBZ5"/>
<organism evidence="3 4">
    <name type="scientific">Candidatus Nomurabacteria bacterium RIFCSPLOWO2_12_FULL_46_14</name>
    <dbReference type="NCBI Taxonomy" id="1801797"/>
    <lineage>
        <taxon>Bacteria</taxon>
        <taxon>Candidatus Nomuraibacteriota</taxon>
    </lineage>
</organism>
<dbReference type="Pfam" id="PF18895">
    <property type="entry name" value="T4SS_pilin"/>
    <property type="match status" value="1"/>
</dbReference>
<keyword evidence="1" id="KW-0472">Membrane</keyword>
<feature type="signal peptide" evidence="2">
    <location>
        <begin position="1"/>
        <end position="22"/>
    </location>
</feature>
<feature type="transmembrane region" description="Helical" evidence="1">
    <location>
        <begin position="54"/>
        <end position="77"/>
    </location>
</feature>
<accession>A0A1F6YBZ5</accession>
<evidence type="ECO:0000313" key="3">
    <source>
        <dbReference type="EMBL" id="OGJ03847.1"/>
    </source>
</evidence>
<dbReference type="EMBL" id="MFVV01000013">
    <property type="protein sequence ID" value="OGJ03847.1"/>
    <property type="molecule type" value="Genomic_DNA"/>
</dbReference>
<evidence type="ECO:0000256" key="2">
    <source>
        <dbReference type="SAM" id="SignalP"/>
    </source>
</evidence>
<dbReference type="Proteomes" id="UP000176192">
    <property type="component" value="Unassembled WGS sequence"/>
</dbReference>
<protein>
    <recommendedName>
        <fullName evidence="5">DUF4190 domain-containing protein</fullName>
    </recommendedName>
</protein>
<feature type="transmembrane region" description="Helical" evidence="1">
    <location>
        <begin position="89"/>
        <end position="107"/>
    </location>
</feature>
<evidence type="ECO:0000313" key="4">
    <source>
        <dbReference type="Proteomes" id="UP000176192"/>
    </source>
</evidence>
<name>A0A1F6YBZ5_9BACT</name>